<organism evidence="2 3">
    <name type="scientific">Stylosanthes scabra</name>
    <dbReference type="NCBI Taxonomy" id="79078"/>
    <lineage>
        <taxon>Eukaryota</taxon>
        <taxon>Viridiplantae</taxon>
        <taxon>Streptophyta</taxon>
        <taxon>Embryophyta</taxon>
        <taxon>Tracheophyta</taxon>
        <taxon>Spermatophyta</taxon>
        <taxon>Magnoliopsida</taxon>
        <taxon>eudicotyledons</taxon>
        <taxon>Gunneridae</taxon>
        <taxon>Pentapetalae</taxon>
        <taxon>rosids</taxon>
        <taxon>fabids</taxon>
        <taxon>Fabales</taxon>
        <taxon>Fabaceae</taxon>
        <taxon>Papilionoideae</taxon>
        <taxon>50 kb inversion clade</taxon>
        <taxon>dalbergioids sensu lato</taxon>
        <taxon>Dalbergieae</taxon>
        <taxon>Pterocarpus clade</taxon>
        <taxon>Stylosanthes</taxon>
    </lineage>
</organism>
<dbReference type="InterPro" id="IPR006527">
    <property type="entry name" value="F-box-assoc_dom_typ1"/>
</dbReference>
<dbReference type="SUPFAM" id="SSF81383">
    <property type="entry name" value="F-box domain"/>
    <property type="match status" value="1"/>
</dbReference>
<name>A0ABU6XGM3_9FABA</name>
<accession>A0ABU6XGM3</accession>
<protein>
    <recommendedName>
        <fullName evidence="1">F-box domain-containing protein</fullName>
    </recommendedName>
</protein>
<sequence length="349" mass="40230">MSDVPPSRILLPELPDDILFNIFLHCDARTLIRVQVTNHFWMESLSTHEFVAKIEKRWRKRGCTLFGHFGHSDESRRSADWIIKMSSHTGQRFPATLPFLMTQQGWFDIVGVDNGVFCMRYSCVGAMSHLVAWNPISHRRFVITDPIHGIADETSFLFAFLYYPETVNYAVVSIYLEIGDNPQTVFTLFDSSVRSWSLPLQCPPYVRLLDPAYVTVNGIVYWVTWSHGNETHIPPYIVSFSPLTTEFQQLPLPNEAITVVSDEFVWNKLFEVGGNGPSFIPAVMVENDVIQVLERHVQVNDVEGAEFTHIHMRRFYSANGRRISLLWVNYEGDVKLRSVHTFYEGFYLV</sequence>
<dbReference type="InterPro" id="IPR001810">
    <property type="entry name" value="F-box_dom"/>
</dbReference>
<dbReference type="Proteomes" id="UP001341840">
    <property type="component" value="Unassembled WGS sequence"/>
</dbReference>
<reference evidence="2 3" key="1">
    <citation type="journal article" date="2023" name="Plants (Basel)">
        <title>Bridging the Gap: Combining Genomics and Transcriptomics Approaches to Understand Stylosanthes scabra, an Orphan Legume from the Brazilian Caatinga.</title>
        <authorList>
            <person name="Ferreira-Neto J.R.C."/>
            <person name="da Silva M.D."/>
            <person name="Binneck E."/>
            <person name="de Melo N.F."/>
            <person name="da Silva R.H."/>
            <person name="de Melo A.L.T.M."/>
            <person name="Pandolfi V."/>
            <person name="Bustamante F.O."/>
            <person name="Brasileiro-Vidal A.C."/>
            <person name="Benko-Iseppon A.M."/>
        </authorList>
    </citation>
    <scope>NUCLEOTIDE SEQUENCE [LARGE SCALE GENOMIC DNA]</scope>
    <source>
        <tissue evidence="2">Leaves</tissue>
    </source>
</reference>
<dbReference type="Pfam" id="PF00646">
    <property type="entry name" value="F-box"/>
    <property type="match status" value="1"/>
</dbReference>
<dbReference type="InterPro" id="IPR036047">
    <property type="entry name" value="F-box-like_dom_sf"/>
</dbReference>
<comment type="caution">
    <text evidence="2">The sequence shown here is derived from an EMBL/GenBank/DDBJ whole genome shotgun (WGS) entry which is preliminary data.</text>
</comment>
<keyword evidence="3" id="KW-1185">Reference proteome</keyword>
<evidence type="ECO:0000259" key="1">
    <source>
        <dbReference type="PROSITE" id="PS50181"/>
    </source>
</evidence>
<dbReference type="PROSITE" id="PS50181">
    <property type="entry name" value="FBOX"/>
    <property type="match status" value="1"/>
</dbReference>
<proteinExistence type="predicted"/>
<dbReference type="CDD" id="cd09917">
    <property type="entry name" value="F-box_SF"/>
    <property type="match status" value="1"/>
</dbReference>
<dbReference type="InterPro" id="IPR050796">
    <property type="entry name" value="SCF_F-box_component"/>
</dbReference>
<feature type="domain" description="F-box" evidence="1">
    <location>
        <begin position="8"/>
        <end position="61"/>
    </location>
</feature>
<evidence type="ECO:0000313" key="2">
    <source>
        <dbReference type="EMBL" id="MED6195903.1"/>
    </source>
</evidence>
<dbReference type="PANTHER" id="PTHR31672:SF13">
    <property type="entry name" value="F-BOX PROTEIN CPR30-LIKE"/>
    <property type="match status" value="1"/>
</dbReference>
<dbReference type="Pfam" id="PF07734">
    <property type="entry name" value="FBA_1"/>
    <property type="match status" value="1"/>
</dbReference>
<dbReference type="PANTHER" id="PTHR31672">
    <property type="entry name" value="BNACNNG10540D PROTEIN"/>
    <property type="match status" value="1"/>
</dbReference>
<evidence type="ECO:0000313" key="3">
    <source>
        <dbReference type="Proteomes" id="UP001341840"/>
    </source>
</evidence>
<dbReference type="EMBL" id="JASCZI010211687">
    <property type="protein sequence ID" value="MED6195903.1"/>
    <property type="molecule type" value="Genomic_DNA"/>
</dbReference>
<gene>
    <name evidence="2" type="ORF">PIB30_042228</name>
</gene>